<proteinExistence type="predicted"/>
<keyword evidence="2" id="KW-1185">Reference proteome</keyword>
<name>A0AAN9F4W4_CROPI</name>
<reference evidence="1 2" key="1">
    <citation type="submission" date="2024-01" db="EMBL/GenBank/DDBJ databases">
        <title>The genomes of 5 underutilized Papilionoideae crops provide insights into root nodulation and disease resistanc.</title>
        <authorList>
            <person name="Yuan L."/>
        </authorList>
    </citation>
    <scope>NUCLEOTIDE SEQUENCE [LARGE SCALE GENOMIC DNA]</scope>
    <source>
        <strain evidence="1">ZHUSHIDOU_FW_LH</strain>
        <tissue evidence="1">Leaf</tissue>
    </source>
</reference>
<accession>A0AAN9F4W4</accession>
<dbReference type="AlphaFoldDB" id="A0AAN9F4W4"/>
<comment type="caution">
    <text evidence="1">The sequence shown here is derived from an EMBL/GenBank/DDBJ whole genome shotgun (WGS) entry which is preliminary data.</text>
</comment>
<dbReference type="Proteomes" id="UP001372338">
    <property type="component" value="Unassembled WGS sequence"/>
</dbReference>
<dbReference type="EMBL" id="JAYWIO010000004">
    <property type="protein sequence ID" value="KAK7267390.1"/>
    <property type="molecule type" value="Genomic_DNA"/>
</dbReference>
<organism evidence="1 2">
    <name type="scientific">Crotalaria pallida</name>
    <name type="common">Smooth rattlebox</name>
    <name type="synonym">Crotalaria striata</name>
    <dbReference type="NCBI Taxonomy" id="3830"/>
    <lineage>
        <taxon>Eukaryota</taxon>
        <taxon>Viridiplantae</taxon>
        <taxon>Streptophyta</taxon>
        <taxon>Embryophyta</taxon>
        <taxon>Tracheophyta</taxon>
        <taxon>Spermatophyta</taxon>
        <taxon>Magnoliopsida</taxon>
        <taxon>eudicotyledons</taxon>
        <taxon>Gunneridae</taxon>
        <taxon>Pentapetalae</taxon>
        <taxon>rosids</taxon>
        <taxon>fabids</taxon>
        <taxon>Fabales</taxon>
        <taxon>Fabaceae</taxon>
        <taxon>Papilionoideae</taxon>
        <taxon>50 kb inversion clade</taxon>
        <taxon>genistoids sensu lato</taxon>
        <taxon>core genistoids</taxon>
        <taxon>Crotalarieae</taxon>
        <taxon>Crotalaria</taxon>
    </lineage>
</organism>
<evidence type="ECO:0000313" key="2">
    <source>
        <dbReference type="Proteomes" id="UP001372338"/>
    </source>
</evidence>
<protein>
    <submittedName>
        <fullName evidence="1">Uncharacterized protein</fullName>
    </submittedName>
</protein>
<evidence type="ECO:0000313" key="1">
    <source>
        <dbReference type="EMBL" id="KAK7267390.1"/>
    </source>
</evidence>
<sequence length="103" mass="11663">MKMEMMNAFHQMEMANNETTLTEHHQVEELVEDHEKALSSALRALRDLEDSHSHSPPPDPLRLVKALHLHLVGSIHSKLNRFGDSLRSIHSILTNLQNNGIAV</sequence>
<gene>
    <name evidence="1" type="ORF">RIF29_20062</name>
</gene>